<proteinExistence type="predicted"/>
<gene>
    <name evidence="2" type="ORF">Catovirus_1_715</name>
</gene>
<organism evidence="2">
    <name type="scientific">Catovirus CTV1</name>
    <dbReference type="NCBI Taxonomy" id="1977631"/>
    <lineage>
        <taxon>Viruses</taxon>
        <taxon>Varidnaviria</taxon>
        <taxon>Bamfordvirae</taxon>
        <taxon>Nucleocytoviricota</taxon>
        <taxon>Megaviricetes</taxon>
        <taxon>Imitervirales</taxon>
        <taxon>Mimiviridae</taxon>
        <taxon>Klosneuvirinae</taxon>
        <taxon>Catovirus</taxon>
    </lineage>
</organism>
<feature type="region of interest" description="Disordered" evidence="1">
    <location>
        <begin position="121"/>
        <end position="162"/>
    </location>
</feature>
<feature type="compositionally biased region" description="Low complexity" evidence="1">
    <location>
        <begin position="121"/>
        <end position="149"/>
    </location>
</feature>
<name>A0A1V0SAB5_9VIRU</name>
<dbReference type="EMBL" id="KY684083">
    <property type="protein sequence ID" value="ARF08665.1"/>
    <property type="molecule type" value="Genomic_DNA"/>
</dbReference>
<protein>
    <submittedName>
        <fullName evidence="2">Uncharacterized protein</fullName>
    </submittedName>
</protein>
<feature type="compositionally biased region" description="Basic residues" evidence="1">
    <location>
        <begin position="150"/>
        <end position="162"/>
    </location>
</feature>
<evidence type="ECO:0000313" key="2">
    <source>
        <dbReference type="EMBL" id="ARF08665.1"/>
    </source>
</evidence>
<accession>A0A1V0SAB5</accession>
<reference evidence="2" key="1">
    <citation type="journal article" date="2017" name="Science">
        <title>Giant viruses with an expanded complement of translation system components.</title>
        <authorList>
            <person name="Schulz F."/>
            <person name="Yutin N."/>
            <person name="Ivanova N.N."/>
            <person name="Ortega D.R."/>
            <person name="Lee T.K."/>
            <person name="Vierheilig J."/>
            <person name="Daims H."/>
            <person name="Horn M."/>
            <person name="Wagner M."/>
            <person name="Jensen G.J."/>
            <person name="Kyrpides N.C."/>
            <person name="Koonin E.V."/>
            <person name="Woyke T."/>
        </authorList>
    </citation>
    <scope>NUCLEOTIDE SEQUENCE</scope>
    <source>
        <strain evidence="2">CTV1</strain>
    </source>
</reference>
<sequence length="181" mass="20024">MCNCGKNKCGGCQTKCVVNGYGTNCYTKCQCSRCCYKNSVTLVYGNSNGYSNGYTYCAQPQGRCCDPCKPKCCDPCKPRCSVCPANCPDKYKWAPKRICCEEVKLCWNDCKPKKCCKVKSCSSKSTKSCSSKSTKSCSSKSTKSCSSKSSKSKCTSKPKIVNGKKKWCCKSCKNKYYKNKH</sequence>
<evidence type="ECO:0000256" key="1">
    <source>
        <dbReference type="SAM" id="MobiDB-lite"/>
    </source>
</evidence>